<dbReference type="OrthoDB" id="9760116at2"/>
<keyword evidence="9" id="KW-0732">Signal</keyword>
<proteinExistence type="inferred from homology"/>
<dbReference type="InterPro" id="IPR006710">
    <property type="entry name" value="Glyco_hydro_43"/>
</dbReference>
<protein>
    <submittedName>
        <fullName evidence="10">Family 43 glycosylhydrolase</fullName>
    </submittedName>
</protein>
<dbReference type="GO" id="GO:0004553">
    <property type="term" value="F:hydrolase activity, hydrolyzing O-glycosyl compounds"/>
    <property type="evidence" value="ECO:0007669"/>
    <property type="project" value="InterPro"/>
</dbReference>
<dbReference type="CDD" id="cd18618">
    <property type="entry name" value="GH43_Xsa43E-like"/>
    <property type="match status" value="1"/>
</dbReference>
<keyword evidence="2" id="KW-0858">Xylan degradation</keyword>
<keyword evidence="3 8" id="KW-0378">Hydrolase</keyword>
<dbReference type="PANTHER" id="PTHR43772">
    <property type="entry name" value="ENDO-1,4-BETA-XYLANASE"/>
    <property type="match status" value="1"/>
</dbReference>
<dbReference type="InterPro" id="IPR052176">
    <property type="entry name" value="Glycosyl_Hydrlase_43_Enz"/>
</dbReference>
<dbReference type="Pfam" id="PF04616">
    <property type="entry name" value="Glyco_hydro_43"/>
    <property type="match status" value="1"/>
</dbReference>
<dbReference type="Gene3D" id="2.115.10.20">
    <property type="entry name" value="Glycosyl hydrolase domain, family 43"/>
    <property type="match status" value="1"/>
</dbReference>
<evidence type="ECO:0000256" key="2">
    <source>
        <dbReference type="ARBA" id="ARBA00022651"/>
    </source>
</evidence>
<gene>
    <name evidence="10" type="ORF">GM658_20825</name>
</gene>
<evidence type="ECO:0000256" key="3">
    <source>
        <dbReference type="ARBA" id="ARBA00022801"/>
    </source>
</evidence>
<dbReference type="RefSeq" id="WP_155455978.1">
    <property type="nucleotide sequence ID" value="NZ_WNKX01000018.1"/>
</dbReference>
<evidence type="ECO:0000313" key="11">
    <source>
        <dbReference type="Proteomes" id="UP000472320"/>
    </source>
</evidence>
<sequence>MFKKAAVASALATLTTLAQAGNPIVKDIFTADPAALVDGNRVYLYVGHDEAPKDGKDYVMREWRVLSSCDMKNWTDQGSPLNVKAFKWAKADAWAADVTKRYGKYYFYAPVEHDASKPGKAIGVAVSDKPSGPFVDARGSALVSNDMTRETDIPWDDIDPAVFIDKDGQAYLYWGNRVLKYARLKPNMIELDGPIHTVGIDNFTEAAYLHRHDKTYYLSYSRNFPEETAYATGPSATGPWTFRGKIMDMNKVVKTIHQAIIDFNGKSYIFYHNDKLPTGGEFRRSVAVEELHYNPDGTIAFIPQTAEGPAANPSAGCK</sequence>
<keyword evidence="2" id="KW-0624">Polysaccharide degradation</keyword>
<feature type="active site" description="Proton donor" evidence="6">
    <location>
        <position position="205"/>
    </location>
</feature>
<evidence type="ECO:0000256" key="4">
    <source>
        <dbReference type="ARBA" id="ARBA00023277"/>
    </source>
</evidence>
<keyword evidence="5 8" id="KW-0326">Glycosidase</keyword>
<dbReference type="SUPFAM" id="SSF75005">
    <property type="entry name" value="Arabinanase/levansucrase/invertase"/>
    <property type="match status" value="1"/>
</dbReference>
<dbReference type="EMBL" id="WNKX01000018">
    <property type="protein sequence ID" value="MTW13054.1"/>
    <property type="molecule type" value="Genomic_DNA"/>
</dbReference>
<dbReference type="PANTHER" id="PTHR43772:SF2">
    <property type="entry name" value="PUTATIVE (AFU_ORTHOLOGUE AFUA_2G04480)-RELATED"/>
    <property type="match status" value="1"/>
</dbReference>
<dbReference type="GO" id="GO:0045493">
    <property type="term" value="P:xylan catabolic process"/>
    <property type="evidence" value="ECO:0007669"/>
    <property type="project" value="UniProtKB-KW"/>
</dbReference>
<name>A0A6L6QLT8_9BURK</name>
<evidence type="ECO:0000256" key="8">
    <source>
        <dbReference type="RuleBase" id="RU361187"/>
    </source>
</evidence>
<dbReference type="Proteomes" id="UP000472320">
    <property type="component" value="Unassembled WGS sequence"/>
</dbReference>
<organism evidence="10 11">
    <name type="scientific">Massilia eburnea</name>
    <dbReference type="NCBI Taxonomy" id="1776165"/>
    <lineage>
        <taxon>Bacteria</taxon>
        <taxon>Pseudomonadati</taxon>
        <taxon>Pseudomonadota</taxon>
        <taxon>Betaproteobacteria</taxon>
        <taxon>Burkholderiales</taxon>
        <taxon>Oxalobacteraceae</taxon>
        <taxon>Telluria group</taxon>
        <taxon>Massilia</taxon>
    </lineage>
</organism>
<evidence type="ECO:0000256" key="5">
    <source>
        <dbReference type="ARBA" id="ARBA00023295"/>
    </source>
</evidence>
<feature type="active site" description="Proton acceptor" evidence="6">
    <location>
        <position position="32"/>
    </location>
</feature>
<evidence type="ECO:0000256" key="6">
    <source>
        <dbReference type="PIRSR" id="PIRSR606710-1"/>
    </source>
</evidence>
<comment type="caution">
    <text evidence="10">The sequence shown here is derived from an EMBL/GenBank/DDBJ whole genome shotgun (WGS) entry which is preliminary data.</text>
</comment>
<evidence type="ECO:0000256" key="9">
    <source>
        <dbReference type="SAM" id="SignalP"/>
    </source>
</evidence>
<dbReference type="AlphaFoldDB" id="A0A6L6QLT8"/>
<feature type="chain" id="PRO_5026714918" evidence="9">
    <location>
        <begin position="21"/>
        <end position="318"/>
    </location>
</feature>
<evidence type="ECO:0000313" key="10">
    <source>
        <dbReference type="EMBL" id="MTW13054.1"/>
    </source>
</evidence>
<comment type="similarity">
    <text evidence="1 8">Belongs to the glycosyl hydrolase 43 family.</text>
</comment>
<dbReference type="InterPro" id="IPR023296">
    <property type="entry name" value="Glyco_hydro_beta-prop_sf"/>
</dbReference>
<evidence type="ECO:0000256" key="7">
    <source>
        <dbReference type="PIRSR" id="PIRSR606710-2"/>
    </source>
</evidence>
<feature type="site" description="Important for catalytic activity, responsible for pKa modulation of the active site Glu and correct orientation of both the proton donor and substrate" evidence="7">
    <location>
        <position position="159"/>
    </location>
</feature>
<reference evidence="10 11" key="1">
    <citation type="submission" date="2019-11" db="EMBL/GenBank/DDBJ databases">
        <title>Type strains purchased from KCTC, JCM and DSMZ.</title>
        <authorList>
            <person name="Lu H."/>
        </authorList>
    </citation>
    <scope>NUCLEOTIDE SEQUENCE [LARGE SCALE GENOMIC DNA]</scope>
    <source>
        <strain evidence="10 11">JCM 31587</strain>
    </source>
</reference>
<evidence type="ECO:0000256" key="1">
    <source>
        <dbReference type="ARBA" id="ARBA00009865"/>
    </source>
</evidence>
<accession>A0A6L6QLT8</accession>
<feature type="signal peptide" evidence="9">
    <location>
        <begin position="1"/>
        <end position="20"/>
    </location>
</feature>
<keyword evidence="4" id="KW-0119">Carbohydrate metabolism</keyword>
<keyword evidence="11" id="KW-1185">Reference proteome</keyword>